<accession>A0A8J3RH26</accession>
<reference evidence="3 4" key="1">
    <citation type="submission" date="2021-01" db="EMBL/GenBank/DDBJ databases">
        <title>Whole genome shotgun sequence of Planobispora longispora NBRC 13918.</title>
        <authorList>
            <person name="Komaki H."/>
            <person name="Tamura T."/>
        </authorList>
    </citation>
    <scope>NUCLEOTIDE SEQUENCE [LARGE SCALE GENOMIC DNA]</scope>
    <source>
        <strain evidence="3 4">NBRC 13918</strain>
    </source>
</reference>
<keyword evidence="2" id="KW-0472">Membrane</keyword>
<comment type="caution">
    <text evidence="3">The sequence shown here is derived from an EMBL/GenBank/DDBJ whole genome shotgun (WGS) entry which is preliminary data.</text>
</comment>
<name>A0A8J3RH26_9ACTN</name>
<dbReference type="Proteomes" id="UP000616724">
    <property type="component" value="Unassembled WGS sequence"/>
</dbReference>
<keyword evidence="2" id="KW-0812">Transmembrane</keyword>
<feature type="compositionally biased region" description="Low complexity" evidence="1">
    <location>
        <begin position="63"/>
        <end position="92"/>
    </location>
</feature>
<dbReference type="AlphaFoldDB" id="A0A8J3RH26"/>
<evidence type="ECO:0000313" key="4">
    <source>
        <dbReference type="Proteomes" id="UP000616724"/>
    </source>
</evidence>
<keyword evidence="2" id="KW-1133">Transmembrane helix</keyword>
<dbReference type="EMBL" id="BOOH01000017">
    <property type="protein sequence ID" value="GIH75577.1"/>
    <property type="molecule type" value="Genomic_DNA"/>
</dbReference>
<protein>
    <submittedName>
        <fullName evidence="3">Uncharacterized protein</fullName>
    </submittedName>
</protein>
<feature type="region of interest" description="Disordered" evidence="1">
    <location>
        <begin position="45"/>
        <end position="111"/>
    </location>
</feature>
<evidence type="ECO:0000256" key="2">
    <source>
        <dbReference type="SAM" id="Phobius"/>
    </source>
</evidence>
<proteinExistence type="predicted"/>
<organism evidence="3 4">
    <name type="scientific">Planobispora longispora</name>
    <dbReference type="NCBI Taxonomy" id="28887"/>
    <lineage>
        <taxon>Bacteria</taxon>
        <taxon>Bacillati</taxon>
        <taxon>Actinomycetota</taxon>
        <taxon>Actinomycetes</taxon>
        <taxon>Streptosporangiales</taxon>
        <taxon>Streptosporangiaceae</taxon>
        <taxon>Planobispora</taxon>
    </lineage>
</organism>
<feature type="transmembrane region" description="Helical" evidence="2">
    <location>
        <begin position="21"/>
        <end position="38"/>
    </location>
</feature>
<keyword evidence="4" id="KW-1185">Reference proteome</keyword>
<gene>
    <name evidence="3" type="ORF">Plo01_20060</name>
</gene>
<feature type="compositionally biased region" description="Pro residues" evidence="1">
    <location>
        <begin position="93"/>
        <end position="105"/>
    </location>
</feature>
<sequence length="235" mass="25202">MRMDPDTFRSDIGVDVYWRRRLTALIAVLIVVAVVAWACSSSGGPQDVQAAQASRTGSPGPDPLLAALPTVTVTPTPSQKNTESASPSAAAPTPEPAKPSPPPKRPGGVCETSDLVLSLQADGEVYGAGDLPRFFLTLVNTSKVMCVADVGPRSLEIRITSGNDRVWSSSDCVSGETENLRRLERGIPYVQSIEWDRHRSATDCQAERLTARPGTYVATVRATGMKSRKAVFHLR</sequence>
<evidence type="ECO:0000313" key="3">
    <source>
        <dbReference type="EMBL" id="GIH75577.1"/>
    </source>
</evidence>
<evidence type="ECO:0000256" key="1">
    <source>
        <dbReference type="SAM" id="MobiDB-lite"/>
    </source>
</evidence>